<reference evidence="2 3" key="1">
    <citation type="submission" date="2016-03" db="EMBL/GenBank/DDBJ databases">
        <title>Acinetobacter genomospecies 28 strain ANC 4149.</title>
        <authorList>
            <person name="Radolfova-Krizova L."/>
            <person name="Nemec A."/>
        </authorList>
    </citation>
    <scope>NUCLEOTIDE SEQUENCE [LARGE SCALE GENOMIC DNA]</scope>
    <source>
        <strain evidence="2 3">ANC 4149</strain>
    </source>
</reference>
<dbReference type="AlphaFoldDB" id="A0A151XXI3"/>
<dbReference type="PROSITE" id="PS51257">
    <property type="entry name" value="PROKAR_LIPOPROTEIN"/>
    <property type="match status" value="1"/>
</dbReference>
<organism evidence="2 3">
    <name type="scientific">Acinetobacter pragensis</name>
    <dbReference type="NCBI Taxonomy" id="1806892"/>
    <lineage>
        <taxon>Bacteria</taxon>
        <taxon>Pseudomonadati</taxon>
        <taxon>Pseudomonadota</taxon>
        <taxon>Gammaproteobacteria</taxon>
        <taxon>Moraxellales</taxon>
        <taxon>Moraxellaceae</taxon>
        <taxon>Acinetobacter</taxon>
    </lineage>
</organism>
<accession>A0A151XXI3</accession>
<feature type="transmembrane region" description="Helical" evidence="1">
    <location>
        <begin position="46"/>
        <end position="69"/>
    </location>
</feature>
<dbReference type="STRING" id="1806892.AZH43_04325"/>
<dbReference type="RefSeq" id="WP_067672453.1">
    <property type="nucleotide sequence ID" value="NZ_CBCSIK010000001.1"/>
</dbReference>
<dbReference type="Pfam" id="PF11391">
    <property type="entry name" value="DUF2798"/>
    <property type="match status" value="1"/>
</dbReference>
<dbReference type="Proteomes" id="UP000076276">
    <property type="component" value="Unassembled WGS sequence"/>
</dbReference>
<evidence type="ECO:0008006" key="4">
    <source>
        <dbReference type="Google" id="ProtNLM"/>
    </source>
</evidence>
<gene>
    <name evidence="2" type="ORF">AZH43_04325</name>
</gene>
<protein>
    <recommendedName>
        <fullName evidence="4">DUF2798 domain-containing protein</fullName>
    </recommendedName>
</protein>
<keyword evidence="1" id="KW-0472">Membrane</keyword>
<evidence type="ECO:0000313" key="2">
    <source>
        <dbReference type="EMBL" id="KYQ70533.1"/>
    </source>
</evidence>
<dbReference type="OrthoDB" id="4557675at2"/>
<proteinExistence type="predicted"/>
<sequence length="86" mass="9855">MNNLPKFHPKHLNWLMPLILSAIMSGSISCFNIFLKAGAVDGFLAIWLHAWALSWMMAFPLILIMLPLVRKFLMKFVQMPNEPTAK</sequence>
<dbReference type="EMBL" id="LUAW01000067">
    <property type="protein sequence ID" value="KYQ70533.1"/>
    <property type="molecule type" value="Genomic_DNA"/>
</dbReference>
<comment type="caution">
    <text evidence="2">The sequence shown here is derived from an EMBL/GenBank/DDBJ whole genome shotgun (WGS) entry which is preliminary data.</text>
</comment>
<keyword evidence="1" id="KW-1133">Transmembrane helix</keyword>
<keyword evidence="3" id="KW-1185">Reference proteome</keyword>
<feature type="transmembrane region" description="Helical" evidence="1">
    <location>
        <begin position="12"/>
        <end position="34"/>
    </location>
</feature>
<evidence type="ECO:0000313" key="3">
    <source>
        <dbReference type="Proteomes" id="UP000076276"/>
    </source>
</evidence>
<evidence type="ECO:0000256" key="1">
    <source>
        <dbReference type="SAM" id="Phobius"/>
    </source>
</evidence>
<dbReference type="InterPro" id="IPR021529">
    <property type="entry name" value="DUF2798"/>
</dbReference>
<name>A0A151XXI3_9GAMM</name>
<keyword evidence="1" id="KW-0812">Transmembrane</keyword>